<organism evidence="2 3">
    <name type="scientific">Folsomia candida</name>
    <name type="common">Springtail</name>
    <dbReference type="NCBI Taxonomy" id="158441"/>
    <lineage>
        <taxon>Eukaryota</taxon>
        <taxon>Metazoa</taxon>
        <taxon>Ecdysozoa</taxon>
        <taxon>Arthropoda</taxon>
        <taxon>Hexapoda</taxon>
        <taxon>Collembola</taxon>
        <taxon>Entomobryomorpha</taxon>
        <taxon>Isotomoidea</taxon>
        <taxon>Isotomidae</taxon>
        <taxon>Proisotominae</taxon>
        <taxon>Folsomia</taxon>
    </lineage>
</organism>
<sequence>MALSKLVTGTPDDDTDLKISTTFKALMCPSVLDAIFKKLSVPDLHSARLVCTKWGDVGSSILAKKGWLILDFCDVPLSDVVSLPDKFFRRVVISHLDVAMCKAIWESTFATNCDTLLPRMDQFTKDLHLYVGKWCGVPILKALANSHFPNLTSIRIRFMPGGYQRLSQDCQNFTGRSKLIKLDLILINCDENHELLTSICQSLINAGALNLEELRIDGDIYPDLSNCGKLKVLKYTFLQGRRQFNLPSLNNMLDAVSASIGKLDVNYGTQCDRSDVILTGLETYRLRLPRPMPNFTTVVFTNAALVFLFTGCGIKDAAFLQCCDRTRKRVRDVDPRKELPFWICYTMNPPK</sequence>
<evidence type="ECO:0000313" key="3">
    <source>
        <dbReference type="Proteomes" id="UP000198287"/>
    </source>
</evidence>
<evidence type="ECO:0000259" key="1">
    <source>
        <dbReference type="Pfam" id="PF00646"/>
    </source>
</evidence>
<dbReference type="SUPFAM" id="SSF52047">
    <property type="entry name" value="RNI-like"/>
    <property type="match status" value="1"/>
</dbReference>
<dbReference type="Pfam" id="PF00646">
    <property type="entry name" value="F-box"/>
    <property type="match status" value="1"/>
</dbReference>
<comment type="caution">
    <text evidence="2">The sequence shown here is derived from an EMBL/GenBank/DDBJ whole genome shotgun (WGS) entry which is preliminary data.</text>
</comment>
<gene>
    <name evidence="2" type="ORF">Fcan01_25251</name>
</gene>
<dbReference type="InterPro" id="IPR001810">
    <property type="entry name" value="F-box_dom"/>
</dbReference>
<evidence type="ECO:0000313" key="2">
    <source>
        <dbReference type="EMBL" id="OXA40001.1"/>
    </source>
</evidence>
<dbReference type="Proteomes" id="UP000198287">
    <property type="component" value="Unassembled WGS sequence"/>
</dbReference>
<dbReference type="AlphaFoldDB" id="A0A226D5S2"/>
<dbReference type="EMBL" id="LNIX01000036">
    <property type="protein sequence ID" value="OXA40001.1"/>
    <property type="molecule type" value="Genomic_DNA"/>
</dbReference>
<name>A0A226D5S2_FOLCA</name>
<protein>
    <recommendedName>
        <fullName evidence="1">F-box domain-containing protein</fullName>
    </recommendedName>
</protein>
<proteinExistence type="predicted"/>
<accession>A0A226D5S2</accession>
<feature type="domain" description="F-box" evidence="1">
    <location>
        <begin position="27"/>
        <end position="56"/>
    </location>
</feature>
<reference evidence="2 3" key="1">
    <citation type="submission" date="2015-12" db="EMBL/GenBank/DDBJ databases">
        <title>The genome of Folsomia candida.</title>
        <authorList>
            <person name="Faddeeva A."/>
            <person name="Derks M.F."/>
            <person name="Anvar Y."/>
            <person name="Smit S."/>
            <person name="Van Straalen N."/>
            <person name="Roelofs D."/>
        </authorList>
    </citation>
    <scope>NUCLEOTIDE SEQUENCE [LARGE SCALE GENOMIC DNA]</scope>
    <source>
        <strain evidence="2 3">VU population</strain>
        <tissue evidence="2">Whole body</tissue>
    </source>
</reference>
<keyword evidence="3" id="KW-1185">Reference proteome</keyword>